<dbReference type="SUPFAM" id="SSF53448">
    <property type="entry name" value="Nucleotide-diphospho-sugar transferases"/>
    <property type="match status" value="1"/>
</dbReference>
<protein>
    <submittedName>
        <fullName evidence="2">Capsular biosynthesis protein</fullName>
    </submittedName>
</protein>
<dbReference type="Gene3D" id="3.90.550.10">
    <property type="entry name" value="Spore Coat Polysaccharide Biosynthesis Protein SpsA, Chain A"/>
    <property type="match status" value="1"/>
</dbReference>
<dbReference type="InterPro" id="IPR029044">
    <property type="entry name" value="Nucleotide-diphossugar_trans"/>
</dbReference>
<reference evidence="2 3" key="1">
    <citation type="submission" date="2020-06" db="EMBL/GenBank/DDBJ databases">
        <title>REHAB project genomes.</title>
        <authorList>
            <person name="Shaw L.P."/>
        </authorList>
    </citation>
    <scope>NUCLEOTIDE SEQUENCE [LARGE SCALE GENOMIC DNA]</scope>
    <source>
        <strain evidence="2 3">RHB07-C04</strain>
    </source>
</reference>
<evidence type="ECO:0000259" key="1">
    <source>
        <dbReference type="Pfam" id="PF10111"/>
    </source>
</evidence>
<dbReference type="AlphaFoldDB" id="A0A7D7IRC3"/>
<dbReference type="EMBL" id="CP057975">
    <property type="protein sequence ID" value="QMP46887.1"/>
    <property type="molecule type" value="Genomic_DNA"/>
</dbReference>
<dbReference type="Pfam" id="PF10111">
    <property type="entry name" value="Glyco_tranf_2_2"/>
    <property type="match status" value="1"/>
</dbReference>
<gene>
    <name evidence="2" type="ORF">HVW04_19325</name>
</gene>
<dbReference type="InterPro" id="IPR019290">
    <property type="entry name" value="GlycosylTrfase-like_prok"/>
</dbReference>
<feature type="domain" description="Glycosyltransferase 2-like prokaryotic type" evidence="1">
    <location>
        <begin position="4"/>
        <end position="273"/>
    </location>
</feature>
<organism evidence="2 3">
    <name type="scientific">Escherichia coli</name>
    <dbReference type="NCBI Taxonomy" id="562"/>
    <lineage>
        <taxon>Bacteria</taxon>
        <taxon>Pseudomonadati</taxon>
        <taxon>Pseudomonadota</taxon>
        <taxon>Gammaproteobacteria</taxon>
        <taxon>Enterobacterales</taxon>
        <taxon>Enterobacteriaceae</taxon>
        <taxon>Escherichia</taxon>
    </lineage>
</organism>
<sequence length="330" mass="39301">MLTAIIPIDLKRRPKDIIQKAISIAEATRENNFKIIFGHGNRFTKYDHVFIEALSEYNHVIVNSYDCSYKYINTSLLRNFAFKLVDTEFIILLDVDIYPDVVLFEKYKNKIQKGVKPFYILPCLYLTKHGTHILIKKKISVELLKKRYFDFSRKEFLHLASPSSITILKSESYKKIHGFDESFQGHGYEDFDFLIRLYNHHFLSKLKSDFLIDKPCHSPLFTTGFRKYLGEYCLDILLQKDLALHLYHDKKHSDSYYSAREENYRIFRDKYKNAISDECHYDTTLLLSFIQRCIDRGDDIRDYSIYFDNKPGHVDRYDTMYRKVKYILGI</sequence>
<dbReference type="Proteomes" id="UP000514715">
    <property type="component" value="Chromosome"/>
</dbReference>
<dbReference type="RefSeq" id="WP_107001926.1">
    <property type="nucleotide sequence ID" value="NZ_JACZMI010000005.1"/>
</dbReference>
<evidence type="ECO:0000313" key="3">
    <source>
        <dbReference type="Proteomes" id="UP000514715"/>
    </source>
</evidence>
<proteinExistence type="predicted"/>
<evidence type="ECO:0000313" key="2">
    <source>
        <dbReference type="EMBL" id="QMP46887.1"/>
    </source>
</evidence>
<accession>A0A7D7IRC3</accession>
<name>A0A7D7IRC3_ECOLX</name>